<dbReference type="InterPro" id="IPR020846">
    <property type="entry name" value="MFS_dom"/>
</dbReference>
<feature type="transmembrane region" description="Helical" evidence="6">
    <location>
        <begin position="290"/>
        <end position="308"/>
    </location>
</feature>
<protein>
    <submittedName>
        <fullName evidence="8">Sugar phosphate permease</fullName>
    </submittedName>
</protein>
<dbReference type="Pfam" id="PF00083">
    <property type="entry name" value="Sugar_tr"/>
    <property type="match status" value="1"/>
</dbReference>
<evidence type="ECO:0000256" key="2">
    <source>
        <dbReference type="ARBA" id="ARBA00022448"/>
    </source>
</evidence>
<dbReference type="eggNOG" id="COG2271">
    <property type="taxonomic scope" value="Bacteria"/>
</dbReference>
<dbReference type="PANTHER" id="PTHR48020:SF12">
    <property type="entry name" value="PROTON MYO-INOSITOL COTRANSPORTER"/>
    <property type="match status" value="1"/>
</dbReference>
<feature type="transmembrane region" description="Helical" evidence="6">
    <location>
        <begin position="173"/>
        <end position="194"/>
    </location>
</feature>
<feature type="transmembrane region" description="Helical" evidence="6">
    <location>
        <begin position="54"/>
        <end position="78"/>
    </location>
</feature>
<evidence type="ECO:0000256" key="4">
    <source>
        <dbReference type="ARBA" id="ARBA00022989"/>
    </source>
</evidence>
<dbReference type="KEGG" id="dor:Desor_2717"/>
<feature type="transmembrane region" description="Helical" evidence="6">
    <location>
        <begin position="85"/>
        <end position="104"/>
    </location>
</feature>
<name>G7WBD0_DESOD</name>
<evidence type="ECO:0000313" key="8">
    <source>
        <dbReference type="EMBL" id="AET68259.1"/>
    </source>
</evidence>
<dbReference type="HOGENOM" id="CLU_001265_46_6_9"/>
<gene>
    <name evidence="8" type="ordered locus">Desor_2717</name>
</gene>
<feature type="transmembrane region" description="Helical" evidence="6">
    <location>
        <begin position="144"/>
        <end position="167"/>
    </location>
</feature>
<evidence type="ECO:0000256" key="5">
    <source>
        <dbReference type="ARBA" id="ARBA00023136"/>
    </source>
</evidence>
<reference evidence="8 9" key="2">
    <citation type="journal article" date="2012" name="J. Bacteriol.">
        <title>Complete genome sequences of Desulfosporosinus orientis DSM765T, Desulfosporosinus youngiae DSM17734T, Desulfosporosinus meridiei DSM13257T, and Desulfosporosinus acidiphilus DSM22704T.</title>
        <authorList>
            <person name="Pester M."/>
            <person name="Brambilla E."/>
            <person name="Alazard D."/>
            <person name="Rattei T."/>
            <person name="Weinmaier T."/>
            <person name="Han J."/>
            <person name="Lucas S."/>
            <person name="Lapidus A."/>
            <person name="Cheng J.F."/>
            <person name="Goodwin L."/>
            <person name="Pitluck S."/>
            <person name="Peters L."/>
            <person name="Ovchinnikova G."/>
            <person name="Teshima H."/>
            <person name="Detter J.C."/>
            <person name="Han C.S."/>
            <person name="Tapia R."/>
            <person name="Land M.L."/>
            <person name="Hauser L."/>
            <person name="Kyrpides N.C."/>
            <person name="Ivanova N.N."/>
            <person name="Pagani I."/>
            <person name="Huntmann M."/>
            <person name="Wei C.L."/>
            <person name="Davenport K.W."/>
            <person name="Daligault H."/>
            <person name="Chain P.S."/>
            <person name="Chen A."/>
            <person name="Mavromatis K."/>
            <person name="Markowitz V."/>
            <person name="Szeto E."/>
            <person name="Mikhailova N."/>
            <person name="Pati A."/>
            <person name="Wagner M."/>
            <person name="Woyke T."/>
            <person name="Ollivier B."/>
            <person name="Klenk H.P."/>
            <person name="Spring S."/>
            <person name="Loy A."/>
        </authorList>
    </citation>
    <scope>NUCLEOTIDE SEQUENCE [LARGE SCALE GENOMIC DNA]</scope>
    <source>
        <strain evidence="9">ATCC 19365 / DSM 765 / NCIMB 8382 / VKM B-1628</strain>
    </source>
</reference>
<dbReference type="RefSeq" id="WP_014185067.1">
    <property type="nucleotide sequence ID" value="NC_016584.1"/>
</dbReference>
<dbReference type="Proteomes" id="UP000006346">
    <property type="component" value="Chromosome"/>
</dbReference>
<dbReference type="InterPro" id="IPR005828">
    <property type="entry name" value="MFS_sugar_transport-like"/>
</dbReference>
<dbReference type="PROSITE" id="PS50850">
    <property type="entry name" value="MFS"/>
    <property type="match status" value="1"/>
</dbReference>
<dbReference type="CDD" id="cd17316">
    <property type="entry name" value="MFS_SV2_like"/>
    <property type="match status" value="1"/>
</dbReference>
<accession>G7WBD0</accession>
<keyword evidence="9" id="KW-1185">Reference proteome</keyword>
<reference evidence="9" key="1">
    <citation type="submission" date="2011-11" db="EMBL/GenBank/DDBJ databases">
        <title>Complete sequence of Desulfosporosinus orientis DSM 765.</title>
        <authorList>
            <person name="Lucas S."/>
            <person name="Han J."/>
            <person name="Lapidus A."/>
            <person name="Cheng J.-F."/>
            <person name="Goodwin L."/>
            <person name="Pitluck S."/>
            <person name="Peters L."/>
            <person name="Ovchinnikova G."/>
            <person name="Teshima H."/>
            <person name="Detter J.C."/>
            <person name="Han C."/>
            <person name="Tapia R."/>
            <person name="Land M."/>
            <person name="Hauser L."/>
            <person name="Kyrpides N."/>
            <person name="Ivanova N."/>
            <person name="Pagani I."/>
            <person name="Pester M."/>
            <person name="Spring S."/>
            <person name="Ollivier B."/>
            <person name="Rattei T."/>
            <person name="Klenk H.-P."/>
            <person name="Wagner M."/>
            <person name="Loy A."/>
            <person name="Woyke T."/>
        </authorList>
    </citation>
    <scope>NUCLEOTIDE SEQUENCE [LARGE SCALE GENOMIC DNA]</scope>
    <source>
        <strain evidence="9">ATCC 19365 / DSM 765 / NCIMB 8382 / VKM B-1628</strain>
    </source>
</reference>
<dbReference type="InterPro" id="IPR036259">
    <property type="entry name" value="MFS_trans_sf"/>
</dbReference>
<dbReference type="InterPro" id="IPR050814">
    <property type="entry name" value="Myo-inositol_Transporter"/>
</dbReference>
<evidence type="ECO:0000259" key="7">
    <source>
        <dbReference type="PROSITE" id="PS50850"/>
    </source>
</evidence>
<feature type="transmembrane region" description="Helical" evidence="6">
    <location>
        <begin position="371"/>
        <end position="394"/>
    </location>
</feature>
<dbReference type="STRING" id="768706.Desor_2717"/>
<evidence type="ECO:0000256" key="1">
    <source>
        <dbReference type="ARBA" id="ARBA00004651"/>
    </source>
</evidence>
<dbReference type="AlphaFoldDB" id="G7WBD0"/>
<feature type="transmembrane region" description="Helical" evidence="6">
    <location>
        <begin position="20"/>
        <end position="42"/>
    </location>
</feature>
<dbReference type="GO" id="GO:0005886">
    <property type="term" value="C:plasma membrane"/>
    <property type="evidence" value="ECO:0007669"/>
    <property type="project" value="UniProtKB-SubCell"/>
</dbReference>
<dbReference type="PATRIC" id="fig|768706.3.peg.2729"/>
<feature type="transmembrane region" description="Helical" evidence="6">
    <location>
        <begin position="110"/>
        <end position="132"/>
    </location>
</feature>
<dbReference type="OrthoDB" id="9787026at2"/>
<organism evidence="8 9">
    <name type="scientific">Desulfosporosinus orientis (strain ATCC 19365 / DSM 765 / NCIMB 8382 / VKM B-1628 / Singapore I)</name>
    <name type="common">Desulfotomaculum orientis</name>
    <dbReference type="NCBI Taxonomy" id="768706"/>
    <lineage>
        <taxon>Bacteria</taxon>
        <taxon>Bacillati</taxon>
        <taxon>Bacillota</taxon>
        <taxon>Clostridia</taxon>
        <taxon>Eubacteriales</taxon>
        <taxon>Desulfitobacteriaceae</taxon>
        <taxon>Desulfosporosinus</taxon>
    </lineage>
</organism>
<feature type="transmembrane region" description="Helical" evidence="6">
    <location>
        <begin position="249"/>
        <end position="270"/>
    </location>
</feature>
<sequence length="443" mass="47777">MALAKTSVEDSPFTPFLMKLSVYSSGGPFLDGYILVIIGIALMQLGPELQLDTFWTGMIGAAALAGLFLGGAVFGYITDLVGRKLMYTIDLIAIIICSVLQMFVTTPGELFFLRFAIGIAVGADYPIATALLAEFAPRKYRGILLGGLIVMWYLGACTANLVGFAFANTPGGWRWMLGSAAIPALILVIGRWGTPESARWLVSKGRIDEARSVLKQVYGPNVDIENLGEVTSVQTRYRKLLEPEYLKRIIFVGGYWMAQVVPCFAIYTFGPAILGAFGLEKGNLAILGDGLISLFFLLGCIPALLLINSMGRRPMLNWSFLFMTLAMFILGFLPDASTMIIISAFALYAFFSGPPSVLDWVYPNELFPTEIRASAVGLCTAISRIGAALGTFLLPYSLKSFGIGPTMLICAVITLMGLILSLFMAPETKGMTLAEASSVSQIG</sequence>
<comment type="subcellular location">
    <subcellularLocation>
        <location evidence="1">Cell membrane</location>
        <topology evidence="1">Multi-pass membrane protein</topology>
    </subcellularLocation>
</comment>
<feature type="transmembrane region" description="Helical" evidence="6">
    <location>
        <begin position="406"/>
        <end position="425"/>
    </location>
</feature>
<keyword evidence="5 6" id="KW-0472">Membrane</keyword>
<dbReference type="Gene3D" id="1.20.1250.20">
    <property type="entry name" value="MFS general substrate transporter like domains"/>
    <property type="match status" value="1"/>
</dbReference>
<feature type="domain" description="Major facilitator superfamily (MFS) profile" evidence="7">
    <location>
        <begin position="20"/>
        <end position="429"/>
    </location>
</feature>
<dbReference type="GO" id="GO:0022857">
    <property type="term" value="F:transmembrane transporter activity"/>
    <property type="evidence" value="ECO:0007669"/>
    <property type="project" value="InterPro"/>
</dbReference>
<proteinExistence type="predicted"/>
<dbReference type="EMBL" id="CP003108">
    <property type="protein sequence ID" value="AET68259.1"/>
    <property type="molecule type" value="Genomic_DNA"/>
</dbReference>
<evidence type="ECO:0000313" key="9">
    <source>
        <dbReference type="Proteomes" id="UP000006346"/>
    </source>
</evidence>
<feature type="transmembrane region" description="Helical" evidence="6">
    <location>
        <begin position="320"/>
        <end position="351"/>
    </location>
</feature>
<dbReference type="SUPFAM" id="SSF103473">
    <property type="entry name" value="MFS general substrate transporter"/>
    <property type="match status" value="1"/>
</dbReference>
<dbReference type="PANTHER" id="PTHR48020">
    <property type="entry name" value="PROTON MYO-INOSITOL COTRANSPORTER"/>
    <property type="match status" value="1"/>
</dbReference>
<keyword evidence="4 6" id="KW-1133">Transmembrane helix</keyword>
<keyword evidence="3 6" id="KW-0812">Transmembrane</keyword>
<keyword evidence="2" id="KW-0813">Transport</keyword>
<evidence type="ECO:0000256" key="3">
    <source>
        <dbReference type="ARBA" id="ARBA00022692"/>
    </source>
</evidence>
<evidence type="ECO:0000256" key="6">
    <source>
        <dbReference type="SAM" id="Phobius"/>
    </source>
</evidence>